<evidence type="ECO:0000313" key="2">
    <source>
        <dbReference type="Proteomes" id="UP001341840"/>
    </source>
</evidence>
<name>A0ABU6T030_9FABA</name>
<dbReference type="Proteomes" id="UP001341840">
    <property type="component" value="Unassembled WGS sequence"/>
</dbReference>
<organism evidence="1 2">
    <name type="scientific">Stylosanthes scabra</name>
    <dbReference type="NCBI Taxonomy" id="79078"/>
    <lineage>
        <taxon>Eukaryota</taxon>
        <taxon>Viridiplantae</taxon>
        <taxon>Streptophyta</taxon>
        <taxon>Embryophyta</taxon>
        <taxon>Tracheophyta</taxon>
        <taxon>Spermatophyta</taxon>
        <taxon>Magnoliopsida</taxon>
        <taxon>eudicotyledons</taxon>
        <taxon>Gunneridae</taxon>
        <taxon>Pentapetalae</taxon>
        <taxon>rosids</taxon>
        <taxon>fabids</taxon>
        <taxon>Fabales</taxon>
        <taxon>Fabaceae</taxon>
        <taxon>Papilionoideae</taxon>
        <taxon>50 kb inversion clade</taxon>
        <taxon>dalbergioids sensu lato</taxon>
        <taxon>Dalbergieae</taxon>
        <taxon>Pterocarpus clade</taxon>
        <taxon>Stylosanthes</taxon>
    </lineage>
</organism>
<proteinExistence type="predicted"/>
<comment type="caution">
    <text evidence="1">The sequence shown here is derived from an EMBL/GenBank/DDBJ whole genome shotgun (WGS) entry which is preliminary data.</text>
</comment>
<evidence type="ECO:0000313" key="1">
    <source>
        <dbReference type="EMBL" id="MED6141754.1"/>
    </source>
</evidence>
<sequence>VELAMSANHGAICTRNNCSSGNSSLIGESRAEGVSFSSLERWPATGFSTPFSVLDLYVKLLKKKYPSN</sequence>
<feature type="non-terminal residue" evidence="1">
    <location>
        <position position="1"/>
    </location>
</feature>
<keyword evidence="2" id="KW-1185">Reference proteome</keyword>
<reference evidence="1 2" key="1">
    <citation type="journal article" date="2023" name="Plants (Basel)">
        <title>Bridging the Gap: Combining Genomics and Transcriptomics Approaches to Understand Stylosanthes scabra, an Orphan Legume from the Brazilian Caatinga.</title>
        <authorList>
            <person name="Ferreira-Neto J.R.C."/>
            <person name="da Silva M.D."/>
            <person name="Binneck E."/>
            <person name="de Melo N.F."/>
            <person name="da Silva R.H."/>
            <person name="de Melo A.L.T.M."/>
            <person name="Pandolfi V."/>
            <person name="Bustamante F.O."/>
            <person name="Brasileiro-Vidal A.C."/>
            <person name="Benko-Iseppon A.M."/>
        </authorList>
    </citation>
    <scope>NUCLEOTIDE SEQUENCE [LARGE SCALE GENOMIC DNA]</scope>
    <source>
        <tissue evidence="1">Leaves</tissue>
    </source>
</reference>
<gene>
    <name evidence="1" type="ORF">PIB30_106668</name>
</gene>
<accession>A0ABU6T030</accession>
<protein>
    <submittedName>
        <fullName evidence="1">Uncharacterized protein</fullName>
    </submittedName>
</protein>
<dbReference type="EMBL" id="JASCZI010064697">
    <property type="protein sequence ID" value="MED6141754.1"/>
    <property type="molecule type" value="Genomic_DNA"/>
</dbReference>